<organism evidence="1">
    <name type="scientific">Arion vulgaris</name>
    <dbReference type="NCBI Taxonomy" id="1028688"/>
    <lineage>
        <taxon>Eukaryota</taxon>
        <taxon>Metazoa</taxon>
        <taxon>Spiralia</taxon>
        <taxon>Lophotrochozoa</taxon>
        <taxon>Mollusca</taxon>
        <taxon>Gastropoda</taxon>
        <taxon>Heterobranchia</taxon>
        <taxon>Euthyneura</taxon>
        <taxon>Panpulmonata</taxon>
        <taxon>Eupulmonata</taxon>
        <taxon>Stylommatophora</taxon>
        <taxon>Helicina</taxon>
        <taxon>Arionoidea</taxon>
        <taxon>Arionidae</taxon>
        <taxon>Arion</taxon>
    </lineage>
</organism>
<feature type="non-terminal residue" evidence="1">
    <location>
        <position position="1"/>
    </location>
</feature>
<proteinExistence type="predicted"/>
<dbReference type="EMBL" id="HACG01010390">
    <property type="protein sequence ID" value="CEK57255.1"/>
    <property type="molecule type" value="Transcribed_RNA"/>
</dbReference>
<protein>
    <submittedName>
        <fullName evidence="1">Uncharacterized protein</fullName>
    </submittedName>
</protein>
<evidence type="ECO:0000313" key="1">
    <source>
        <dbReference type="EMBL" id="CEK57255.1"/>
    </source>
</evidence>
<reference evidence="1" key="1">
    <citation type="submission" date="2014-12" db="EMBL/GenBank/DDBJ databases">
        <title>Insight into the proteome of Arion vulgaris.</title>
        <authorList>
            <person name="Aradska J."/>
            <person name="Bulat T."/>
            <person name="Smidak R."/>
            <person name="Sarate P."/>
            <person name="Gangsoo J."/>
            <person name="Sialana F."/>
            <person name="Bilban M."/>
            <person name="Lubec G."/>
        </authorList>
    </citation>
    <scope>NUCLEOTIDE SEQUENCE</scope>
    <source>
        <tissue evidence="1">Skin</tissue>
    </source>
</reference>
<dbReference type="AlphaFoldDB" id="A0A0B6YP34"/>
<name>A0A0B6YP34_9EUPU</name>
<feature type="non-terminal residue" evidence="1">
    <location>
        <position position="76"/>
    </location>
</feature>
<accession>A0A0B6YP34</accession>
<sequence length="76" mass="8679">KISSFQHFNEPFDHRIFGQLTIDMVQTTTSSIHVQWSLTHVTYPDSAVESTVLCETSHGKIVSEKLKADRASFHFK</sequence>
<gene>
    <name evidence="1" type="primary">ORF29684</name>
</gene>